<feature type="domain" description="Solute-binding protein family 5" evidence="2">
    <location>
        <begin position="132"/>
        <end position="557"/>
    </location>
</feature>
<keyword evidence="4" id="KW-1185">Reference proteome</keyword>
<dbReference type="EMBL" id="SAUN01000001">
    <property type="protein sequence ID" value="RVX43873.1"/>
    <property type="molecule type" value="Genomic_DNA"/>
</dbReference>
<accession>A0A438MDK6</accession>
<dbReference type="OrthoDB" id="9764591at2"/>
<sequence length="706" mass="78390">MSQISRRHLLRTAAAAAGGVMLAACTDGRSDKPDATSPGGGSDKKGDVTEALKRPAKIQESPALKGKGLPPVEQRIPVNPYVIPHRWTGEGKYGGKLKMLAFGATGAANANSIAEFFYGNSPLRFLNDGLDVGPGLADQWSSNDDASEWTVHFREGLKWSDGEPFTVEDILFWWEDLVLPGHNAQTPPPSNISGKGTAVKMTKVDDHTLKFTWDTPQPLFPEQLATYVNGGLGRNGPTWVLPKHYLKQYHPKYNTKVPKDWDTPGGLWEQKADWKRNPDCPTLTGYRCKSFDNNTGIVLERNPYYWVVNTNGDQLPYIDEISFSMQTNAEALKLKIQQGAVDYCQGFFNQVSLADVSTLSRNKDSGHYDILLWNSGDGTGSIFFFNYDYIAKDEKYGKLIRDKRFRQAVSLGWDRKATRKSLYFNQGELTTGTIGPGTAEFHAEPDGPKLYQQWRDSYLGPDPEKAKALLAEIGLKDTDGDGYVEFPDGAPLTIQVPYSADISKPEADKDEQLVADMKKIGLHMKRVPMSPAAFGEQWTAGQLMSHTNWGNANGTSIMVVPNWLVPVNTAYWAPLEAAWYANSASGKNKEELDLAPLKRHPPRMEPEPGDPVEKLTSLYAQAKTEADPVKRNQLVWQMFKIHIEDGPFFMGSTANFPEPIVKNRDLANVPGPKNLALGGITGPWHIPAPATYDPECWYWTNPEKHS</sequence>
<comment type="caution">
    <text evidence="3">The sequence shown here is derived from an EMBL/GenBank/DDBJ whole genome shotgun (WGS) entry which is preliminary data.</text>
</comment>
<feature type="compositionally biased region" description="Basic and acidic residues" evidence="1">
    <location>
        <begin position="42"/>
        <end position="53"/>
    </location>
</feature>
<dbReference type="SUPFAM" id="SSF53850">
    <property type="entry name" value="Periplasmic binding protein-like II"/>
    <property type="match status" value="1"/>
</dbReference>
<dbReference type="InterPro" id="IPR000914">
    <property type="entry name" value="SBP_5_dom"/>
</dbReference>
<dbReference type="PANTHER" id="PTHR30290:SF62">
    <property type="entry name" value="OLIGOPEPTIDE ABC TRANSPORTER, PERIPLASMIC OLIGOPEPTIDE-BINDING PROTEIN"/>
    <property type="match status" value="1"/>
</dbReference>
<dbReference type="PANTHER" id="PTHR30290">
    <property type="entry name" value="PERIPLASMIC BINDING COMPONENT OF ABC TRANSPORTER"/>
    <property type="match status" value="1"/>
</dbReference>
<dbReference type="Proteomes" id="UP000284824">
    <property type="component" value="Unassembled WGS sequence"/>
</dbReference>
<evidence type="ECO:0000259" key="2">
    <source>
        <dbReference type="Pfam" id="PF00496"/>
    </source>
</evidence>
<dbReference type="PROSITE" id="PS51257">
    <property type="entry name" value="PROKAR_LIPOPROTEIN"/>
    <property type="match status" value="1"/>
</dbReference>
<dbReference type="RefSeq" id="WP_127941101.1">
    <property type="nucleotide sequence ID" value="NZ_SAUN01000001.1"/>
</dbReference>
<evidence type="ECO:0000256" key="1">
    <source>
        <dbReference type="SAM" id="MobiDB-lite"/>
    </source>
</evidence>
<protein>
    <submittedName>
        <fullName evidence="3">Peptide/nickel transport system substrate-binding protein</fullName>
    </submittedName>
</protein>
<feature type="region of interest" description="Disordered" evidence="1">
    <location>
        <begin position="27"/>
        <end position="71"/>
    </location>
</feature>
<organism evidence="3 4">
    <name type="scientific">Nonomuraea polychroma</name>
    <dbReference type="NCBI Taxonomy" id="46176"/>
    <lineage>
        <taxon>Bacteria</taxon>
        <taxon>Bacillati</taxon>
        <taxon>Actinomycetota</taxon>
        <taxon>Actinomycetes</taxon>
        <taxon>Streptosporangiales</taxon>
        <taxon>Streptosporangiaceae</taxon>
        <taxon>Nonomuraea</taxon>
    </lineage>
</organism>
<evidence type="ECO:0000313" key="3">
    <source>
        <dbReference type="EMBL" id="RVX43873.1"/>
    </source>
</evidence>
<name>A0A438MDK6_9ACTN</name>
<dbReference type="PROSITE" id="PS51318">
    <property type="entry name" value="TAT"/>
    <property type="match status" value="1"/>
</dbReference>
<dbReference type="InterPro" id="IPR006311">
    <property type="entry name" value="TAT_signal"/>
</dbReference>
<dbReference type="CDD" id="cd08500">
    <property type="entry name" value="PBP2_NikA_DppA_OppA_like_4"/>
    <property type="match status" value="1"/>
</dbReference>
<evidence type="ECO:0000313" key="4">
    <source>
        <dbReference type="Proteomes" id="UP000284824"/>
    </source>
</evidence>
<gene>
    <name evidence="3" type="ORF">EDD27_6577</name>
</gene>
<dbReference type="AlphaFoldDB" id="A0A438MDK6"/>
<dbReference type="GO" id="GO:1904680">
    <property type="term" value="F:peptide transmembrane transporter activity"/>
    <property type="evidence" value="ECO:0007669"/>
    <property type="project" value="TreeGrafter"/>
</dbReference>
<dbReference type="GO" id="GO:0015833">
    <property type="term" value="P:peptide transport"/>
    <property type="evidence" value="ECO:0007669"/>
    <property type="project" value="TreeGrafter"/>
</dbReference>
<reference evidence="3 4" key="1">
    <citation type="submission" date="2019-01" db="EMBL/GenBank/DDBJ databases">
        <title>Sequencing the genomes of 1000 actinobacteria strains.</title>
        <authorList>
            <person name="Klenk H.-P."/>
        </authorList>
    </citation>
    <scope>NUCLEOTIDE SEQUENCE [LARGE SCALE GENOMIC DNA]</scope>
    <source>
        <strain evidence="3 4">DSM 43925</strain>
    </source>
</reference>
<dbReference type="InterPro" id="IPR039424">
    <property type="entry name" value="SBP_5"/>
</dbReference>
<dbReference type="Gene3D" id="3.10.105.10">
    <property type="entry name" value="Dipeptide-binding Protein, Domain 3"/>
    <property type="match status" value="1"/>
</dbReference>
<dbReference type="Gene3D" id="3.40.190.10">
    <property type="entry name" value="Periplasmic binding protein-like II"/>
    <property type="match status" value="1"/>
</dbReference>
<proteinExistence type="predicted"/>
<dbReference type="Pfam" id="PF00496">
    <property type="entry name" value="SBP_bac_5"/>
    <property type="match status" value="1"/>
</dbReference>